<organism evidence="3 4">
    <name type="scientific">Variovorax soli</name>
    <dbReference type="NCBI Taxonomy" id="376815"/>
    <lineage>
        <taxon>Bacteria</taxon>
        <taxon>Pseudomonadati</taxon>
        <taxon>Pseudomonadota</taxon>
        <taxon>Betaproteobacteria</taxon>
        <taxon>Burkholderiales</taxon>
        <taxon>Comamonadaceae</taxon>
        <taxon>Variovorax</taxon>
    </lineage>
</organism>
<proteinExistence type="predicted"/>
<dbReference type="Proteomes" id="UP001184230">
    <property type="component" value="Unassembled WGS sequence"/>
</dbReference>
<sequence>MGLARFPLVALAVFLVLAPAAPALAESRGALLYSTHCIACHSEQMHWRQKKLVTDWASLKAQVRRWQAEAALDWSDDDVAEVARYLNEEFYRLPQATAPANQSGFASRWEREGARRVPGPAGPQSPAKEGVEGPRADP</sequence>
<dbReference type="InterPro" id="IPR036909">
    <property type="entry name" value="Cyt_c-like_dom_sf"/>
</dbReference>
<dbReference type="SUPFAM" id="SSF46626">
    <property type="entry name" value="Cytochrome c"/>
    <property type="match status" value="1"/>
</dbReference>
<dbReference type="EMBL" id="JAVDRF010000004">
    <property type="protein sequence ID" value="MDR6536787.1"/>
    <property type="molecule type" value="Genomic_DNA"/>
</dbReference>
<keyword evidence="4" id="KW-1185">Reference proteome</keyword>
<comment type="caution">
    <text evidence="3">The sequence shown here is derived from an EMBL/GenBank/DDBJ whole genome shotgun (WGS) entry which is preliminary data.</text>
</comment>
<feature type="signal peptide" evidence="2">
    <location>
        <begin position="1"/>
        <end position="25"/>
    </location>
</feature>
<evidence type="ECO:0000313" key="4">
    <source>
        <dbReference type="Proteomes" id="UP001184230"/>
    </source>
</evidence>
<feature type="compositionally biased region" description="Basic and acidic residues" evidence="1">
    <location>
        <begin position="129"/>
        <end position="138"/>
    </location>
</feature>
<gene>
    <name evidence="3" type="ORF">J2739_002560</name>
</gene>
<reference evidence="3 4" key="1">
    <citation type="submission" date="2023-07" db="EMBL/GenBank/DDBJ databases">
        <title>Sorghum-associated microbial communities from plants grown in Nebraska, USA.</title>
        <authorList>
            <person name="Schachtman D."/>
        </authorList>
    </citation>
    <scope>NUCLEOTIDE SEQUENCE [LARGE SCALE GENOMIC DNA]</scope>
    <source>
        <strain evidence="3 4">DS1781</strain>
    </source>
</reference>
<keyword evidence="2" id="KW-0732">Signal</keyword>
<evidence type="ECO:0000256" key="1">
    <source>
        <dbReference type="SAM" id="MobiDB-lite"/>
    </source>
</evidence>
<feature type="chain" id="PRO_5046706949" evidence="2">
    <location>
        <begin position="26"/>
        <end position="138"/>
    </location>
</feature>
<evidence type="ECO:0000313" key="3">
    <source>
        <dbReference type="EMBL" id="MDR6536787.1"/>
    </source>
</evidence>
<evidence type="ECO:0000256" key="2">
    <source>
        <dbReference type="SAM" id="SignalP"/>
    </source>
</evidence>
<dbReference type="RefSeq" id="WP_309902085.1">
    <property type="nucleotide sequence ID" value="NZ_JAVDRF010000004.1"/>
</dbReference>
<accession>A0ABU1NEA7</accession>
<feature type="region of interest" description="Disordered" evidence="1">
    <location>
        <begin position="97"/>
        <end position="138"/>
    </location>
</feature>
<protein>
    <submittedName>
        <fullName evidence="3">Mono/diheme cytochrome c family protein</fullName>
    </submittedName>
</protein>
<name>A0ABU1NEA7_9BURK</name>